<dbReference type="InterPro" id="IPR025424">
    <property type="entry name" value="YrhK_domain"/>
</dbReference>
<keyword evidence="1" id="KW-0812">Transmembrane</keyword>
<evidence type="ECO:0000259" key="2">
    <source>
        <dbReference type="Pfam" id="PF14145"/>
    </source>
</evidence>
<reference evidence="4" key="2">
    <citation type="submission" date="2013-09" db="EMBL/GenBank/DDBJ databases">
        <authorList>
            <person name="Wang G."/>
            <person name="Yang Y."/>
            <person name="Su Y."/>
        </authorList>
    </citation>
    <scope>NUCLEOTIDE SEQUENCE</scope>
    <source>
        <strain evidence="4">ATCC 39006</strain>
    </source>
</reference>
<evidence type="ECO:0000256" key="1">
    <source>
        <dbReference type="SAM" id="Phobius"/>
    </source>
</evidence>
<evidence type="ECO:0000313" key="6">
    <source>
        <dbReference type="Proteomes" id="UP000233778"/>
    </source>
</evidence>
<dbReference type="KEGG" id="sera:Ser39006_013050"/>
<feature type="domain" description="YrhK" evidence="2">
    <location>
        <begin position="19"/>
        <end position="72"/>
    </location>
</feature>
<proteinExistence type="predicted"/>
<dbReference type="Proteomes" id="UP000017700">
    <property type="component" value="Chromosome"/>
</dbReference>
<reference evidence="4 5" key="1">
    <citation type="journal article" date="2013" name="Genome Announc.">
        <title>Draft genome sequence of Serratia sp. strain ATCC 39006, a model bacterium for analysis of the biosynthesis and regulation of prodigiosin, a carbapenem, and gas vesicles.</title>
        <authorList>
            <person name="Fineran P.C."/>
            <person name="Iglesias Cans M.C."/>
            <person name="Ramsay J.P."/>
            <person name="Wilf N.M."/>
            <person name="Cossyleon D."/>
            <person name="McNeil M.B."/>
            <person name="Williamson N.R."/>
            <person name="Monson R.E."/>
            <person name="Becher S.A."/>
            <person name="Stanton J.A."/>
            <person name="Brugger K."/>
            <person name="Brown S.D."/>
            <person name="Salmond G.P."/>
        </authorList>
    </citation>
    <scope>NUCLEOTIDE SEQUENCE [LARGE SCALE GENOMIC DNA]</scope>
    <source>
        <strain evidence="4">ATCC 39006</strain>
        <strain evidence="5">ATCC 39006 / SC 11482</strain>
    </source>
</reference>
<reference evidence="3 6" key="3">
    <citation type="submission" date="2017-11" db="EMBL/GenBank/DDBJ databases">
        <title>Complete genome sequence of Serratia sp. ATCC 39006 LacA.</title>
        <authorList>
            <person name="Hampton H.G."/>
            <person name="Jackson S.A."/>
            <person name="Jauregui R."/>
            <person name="Poulter G.T.M."/>
            <person name="Salmond G.P.C."/>
            <person name="Fineran P.C."/>
        </authorList>
    </citation>
    <scope>NUCLEOTIDE SEQUENCE [LARGE SCALE GENOMIC DNA]</scope>
    <source>
        <strain evidence="3 6">ATCC 39006</strain>
    </source>
</reference>
<feature type="transmembrane region" description="Helical" evidence="1">
    <location>
        <begin position="30"/>
        <end position="57"/>
    </location>
</feature>
<evidence type="ECO:0000313" key="5">
    <source>
        <dbReference type="Proteomes" id="UP000017700"/>
    </source>
</evidence>
<dbReference type="Proteomes" id="UP000233778">
    <property type="component" value="Chromosome"/>
</dbReference>
<dbReference type="Pfam" id="PF14145">
    <property type="entry name" value="YrhK"/>
    <property type="match status" value="1"/>
</dbReference>
<sequence>MLTDRTVFSVAGEHLAIKHRYEALGALNDFFIALWFLVGSVFFLDNTLVIDGTWLFIVGSAQLMLKPAIKLAGLIHVRNIYQKIQNAPADSP</sequence>
<accession>A0A2I5TK69</accession>
<name>A0A2I5TK69_SERS3</name>
<protein>
    <recommendedName>
        <fullName evidence="2">YrhK domain-containing protein</fullName>
    </recommendedName>
</protein>
<keyword evidence="5" id="KW-1185">Reference proteome</keyword>
<reference evidence="4" key="4">
    <citation type="submission" date="2017-11" db="EMBL/GenBank/DDBJ databases">
        <title>Complete genome sequence of Serratia sp. ATCC 39006.</title>
        <authorList>
            <person name="Hampton H.G."/>
            <person name="Jackson S.A."/>
            <person name="Jauregui R."/>
            <person name="Poulter G.T.M."/>
            <person name="Salmond G.P.C."/>
            <person name="Fineran P.C."/>
        </authorList>
    </citation>
    <scope>NUCLEOTIDE SEQUENCE</scope>
    <source>
        <strain evidence="4">ATCC 39006</strain>
    </source>
</reference>
<keyword evidence="1" id="KW-0472">Membrane</keyword>
<dbReference type="RefSeq" id="WP_021016135.1">
    <property type="nucleotide sequence ID" value="NZ_CP025084.1"/>
</dbReference>
<dbReference type="KEGG" id="serq:CWC46_13045"/>
<keyword evidence="1" id="KW-1133">Transmembrane helix</keyword>
<dbReference type="OrthoDB" id="5519470at2"/>
<dbReference type="EMBL" id="CP025084">
    <property type="protein sequence ID" value="AUH04965.1"/>
    <property type="molecule type" value="Genomic_DNA"/>
</dbReference>
<evidence type="ECO:0000313" key="3">
    <source>
        <dbReference type="EMBL" id="AUH00644.1"/>
    </source>
</evidence>
<dbReference type="AlphaFoldDB" id="A0A2I5TK69"/>
<evidence type="ECO:0000313" key="4">
    <source>
        <dbReference type="EMBL" id="AUH04965.1"/>
    </source>
</evidence>
<gene>
    <name evidence="3" type="ORF">CWC46_13045</name>
    <name evidence="4" type="ORF">Ser39006_013050</name>
</gene>
<organism evidence="4 5">
    <name type="scientific">Serratia sp. (strain ATCC 39006)</name>
    <name type="common">Prodigiosinella confusarubida</name>
    <dbReference type="NCBI Taxonomy" id="104623"/>
    <lineage>
        <taxon>Bacteria</taxon>
        <taxon>Pseudomonadati</taxon>
        <taxon>Pseudomonadota</taxon>
        <taxon>Gammaproteobacteria</taxon>
        <taxon>Enterobacterales</taxon>
        <taxon>Pectobacteriaceae</taxon>
        <taxon>Prodigiosinella</taxon>
    </lineage>
</organism>
<dbReference type="EMBL" id="CP025085">
    <property type="protein sequence ID" value="AUH00644.1"/>
    <property type="molecule type" value="Genomic_DNA"/>
</dbReference>